<organism evidence="2 3">
    <name type="scientific">Natronocella acetinitrilica</name>
    <dbReference type="NCBI Taxonomy" id="414046"/>
    <lineage>
        <taxon>Bacteria</taxon>
        <taxon>Pseudomonadati</taxon>
        <taxon>Pseudomonadota</taxon>
        <taxon>Gammaproteobacteria</taxon>
        <taxon>Chromatiales</taxon>
        <taxon>Ectothiorhodospiraceae</taxon>
        <taxon>Natronocella</taxon>
    </lineage>
</organism>
<name>A0AAE3GAY9_9GAMM</name>
<dbReference type="Proteomes" id="UP001205843">
    <property type="component" value="Unassembled WGS sequence"/>
</dbReference>
<keyword evidence="3" id="KW-1185">Reference proteome</keyword>
<accession>A0AAE3GAY9</accession>
<dbReference type="AlphaFoldDB" id="A0AAE3GAY9"/>
<feature type="region of interest" description="Disordered" evidence="1">
    <location>
        <begin position="1"/>
        <end position="22"/>
    </location>
</feature>
<evidence type="ECO:0000313" key="2">
    <source>
        <dbReference type="EMBL" id="MCP1676947.1"/>
    </source>
</evidence>
<proteinExistence type="predicted"/>
<evidence type="ECO:0000313" key="3">
    <source>
        <dbReference type="Proteomes" id="UP001205843"/>
    </source>
</evidence>
<evidence type="ECO:0000256" key="1">
    <source>
        <dbReference type="SAM" id="MobiDB-lite"/>
    </source>
</evidence>
<protein>
    <submittedName>
        <fullName evidence="2">ElaB/YqjD/DUF883 family membrane-anchored ribosome-binding protein</fullName>
    </submittedName>
</protein>
<sequence>MQEHTPTSATNSGPAATAAAPDIMDRVAKGAHSGIDAATKAAHPAVDRVASSAHNVVDNADEIGAQAAKAIEDAGVKGEELAAMGTSYMREHPVFTLGVAVAAGYLLSRILSSR</sequence>
<dbReference type="EMBL" id="JALJXV010000012">
    <property type="protein sequence ID" value="MCP1676947.1"/>
    <property type="molecule type" value="Genomic_DNA"/>
</dbReference>
<feature type="compositionally biased region" description="Low complexity" evidence="1">
    <location>
        <begin position="1"/>
        <end position="21"/>
    </location>
</feature>
<comment type="caution">
    <text evidence="2">The sequence shown here is derived from an EMBL/GenBank/DDBJ whole genome shotgun (WGS) entry which is preliminary data.</text>
</comment>
<reference evidence="2" key="1">
    <citation type="submission" date="2022-03" db="EMBL/GenBank/DDBJ databases">
        <title>Genomic Encyclopedia of Type Strains, Phase III (KMG-III): the genomes of soil and plant-associated and newly described type strains.</title>
        <authorList>
            <person name="Whitman W."/>
        </authorList>
    </citation>
    <scope>NUCLEOTIDE SEQUENCE</scope>
    <source>
        <strain evidence="2">ANL 6-2</strain>
    </source>
</reference>
<gene>
    <name evidence="2" type="ORF">J2T57_004121</name>
</gene>